<evidence type="ECO:0000313" key="2">
    <source>
        <dbReference type="EMBL" id="TLD41231.1"/>
    </source>
</evidence>
<dbReference type="InterPro" id="IPR029044">
    <property type="entry name" value="Nucleotide-diphossugar_trans"/>
</dbReference>
<feature type="domain" description="Glycosyltransferase 2-like" evidence="1">
    <location>
        <begin position="16"/>
        <end position="133"/>
    </location>
</feature>
<sequence length="287" mass="33751">MENKTVFLSVVFPSIERFLDDFFKSLEAQTFKDFDVFIINDGLKGFEKYKKRFSGLNIVEIEFTETPAKVREFGIKQALDVGYGAIVFGDADDYFAKNRVEVSKALLKDFDIVVNDIELVNERDERIKKGYLSRRIKDKEVLGIQDIRDRNFMGLSNTAVRSRLLESLAINEDLIAVDWFIFSVLLKKGSKAVFTSETETYYRQHGGNTIGLDSMDERKLKTAIKAKLLHFREMAKNYFEYKRPYEQMKALEKKISNKFFLKEYMETICLLKIENPFWWEEIRYIEV</sequence>
<dbReference type="InterPro" id="IPR001173">
    <property type="entry name" value="Glyco_trans_2-like"/>
</dbReference>
<organism evidence="2 3">
    <name type="scientific">Candidatus Jettenia ecosi</name>
    <dbReference type="NCBI Taxonomy" id="2494326"/>
    <lineage>
        <taxon>Bacteria</taxon>
        <taxon>Pseudomonadati</taxon>
        <taxon>Planctomycetota</taxon>
        <taxon>Candidatus Brocadiia</taxon>
        <taxon>Candidatus Brocadiales</taxon>
        <taxon>Candidatus Brocadiaceae</taxon>
        <taxon>Candidatus Jettenia</taxon>
    </lineage>
</organism>
<gene>
    <name evidence="2" type="ORF">JETT_2519</name>
</gene>
<evidence type="ECO:0000259" key="1">
    <source>
        <dbReference type="Pfam" id="PF00535"/>
    </source>
</evidence>
<dbReference type="Pfam" id="PF00535">
    <property type="entry name" value="Glycos_transf_2"/>
    <property type="match status" value="1"/>
</dbReference>
<proteinExistence type="predicted"/>
<dbReference type="Proteomes" id="UP000319783">
    <property type="component" value="Unassembled WGS sequence"/>
</dbReference>
<dbReference type="SUPFAM" id="SSF53448">
    <property type="entry name" value="Nucleotide-diphospho-sugar transferases"/>
    <property type="match status" value="1"/>
</dbReference>
<evidence type="ECO:0000313" key="3">
    <source>
        <dbReference type="Proteomes" id="UP000319783"/>
    </source>
</evidence>
<protein>
    <recommendedName>
        <fullName evidence="1">Glycosyltransferase 2-like domain-containing protein</fullName>
    </recommendedName>
</protein>
<name>A0A533QEW9_9BACT</name>
<reference evidence="2 3" key="1">
    <citation type="submission" date="2019-04" db="EMBL/GenBank/DDBJ databases">
        <title>Genome of a novel bacterium Candidatus Jettenia ecosi reconstructed from metagenome of an anammox bioreactor.</title>
        <authorList>
            <person name="Mardanov A.V."/>
            <person name="Beletsky A.V."/>
            <person name="Ravin N.V."/>
            <person name="Botchkova E.A."/>
            <person name="Litti Y.V."/>
            <person name="Nozhevnikova A.N."/>
        </authorList>
    </citation>
    <scope>NUCLEOTIDE SEQUENCE [LARGE SCALE GENOMIC DNA]</scope>
    <source>
        <strain evidence="2">J2</strain>
    </source>
</reference>
<comment type="caution">
    <text evidence="2">The sequence shown here is derived from an EMBL/GenBank/DDBJ whole genome shotgun (WGS) entry which is preliminary data.</text>
</comment>
<dbReference type="AlphaFoldDB" id="A0A533QEW9"/>
<dbReference type="Gene3D" id="3.90.550.10">
    <property type="entry name" value="Spore Coat Polysaccharide Biosynthesis Protein SpsA, Chain A"/>
    <property type="match status" value="1"/>
</dbReference>
<dbReference type="EMBL" id="SULG01000057">
    <property type="protein sequence ID" value="TLD41231.1"/>
    <property type="molecule type" value="Genomic_DNA"/>
</dbReference>
<accession>A0A533QEW9</accession>